<comment type="caution">
    <text evidence="7">The sequence shown here is derived from an EMBL/GenBank/DDBJ whole genome shotgun (WGS) entry which is preliminary data.</text>
</comment>
<dbReference type="SMART" id="SM00369">
    <property type="entry name" value="LRR_TYP"/>
    <property type="match status" value="4"/>
</dbReference>
<organism evidence="7 8">
    <name type="scientific">Cherax quadricarinatus</name>
    <name type="common">Australian red claw crayfish</name>
    <dbReference type="NCBI Taxonomy" id="27406"/>
    <lineage>
        <taxon>Eukaryota</taxon>
        <taxon>Metazoa</taxon>
        <taxon>Ecdysozoa</taxon>
        <taxon>Arthropoda</taxon>
        <taxon>Crustacea</taxon>
        <taxon>Multicrustacea</taxon>
        <taxon>Malacostraca</taxon>
        <taxon>Eumalacostraca</taxon>
        <taxon>Eucarida</taxon>
        <taxon>Decapoda</taxon>
        <taxon>Pleocyemata</taxon>
        <taxon>Astacidea</taxon>
        <taxon>Parastacoidea</taxon>
        <taxon>Parastacidae</taxon>
        <taxon>Cherax</taxon>
    </lineage>
</organism>
<dbReference type="PANTHER" id="PTHR48051">
    <property type="match status" value="1"/>
</dbReference>
<proteinExistence type="predicted"/>
<dbReference type="GO" id="GO:0005737">
    <property type="term" value="C:cytoplasm"/>
    <property type="evidence" value="ECO:0007669"/>
    <property type="project" value="TreeGrafter"/>
</dbReference>
<evidence type="ECO:0000256" key="5">
    <source>
        <dbReference type="PROSITE-ProRule" id="PRU00175"/>
    </source>
</evidence>
<keyword evidence="2" id="KW-0677">Repeat</keyword>
<dbReference type="InterPro" id="IPR013083">
    <property type="entry name" value="Znf_RING/FYVE/PHD"/>
</dbReference>
<dbReference type="SUPFAM" id="SSF52058">
    <property type="entry name" value="L domain-like"/>
    <property type="match status" value="1"/>
</dbReference>
<feature type="domain" description="RING-type" evidence="6">
    <location>
        <begin position="739"/>
        <end position="774"/>
    </location>
</feature>
<protein>
    <recommendedName>
        <fullName evidence="6">RING-type domain-containing protein</fullName>
    </recommendedName>
</protein>
<evidence type="ECO:0000313" key="7">
    <source>
        <dbReference type="EMBL" id="KAK8738738.1"/>
    </source>
</evidence>
<dbReference type="Proteomes" id="UP001445076">
    <property type="component" value="Unassembled WGS sequence"/>
</dbReference>
<accession>A0AAW0XFI6</accession>
<dbReference type="PROSITE" id="PS50089">
    <property type="entry name" value="ZF_RING_2"/>
    <property type="match status" value="1"/>
</dbReference>
<dbReference type="Gene3D" id="3.80.10.10">
    <property type="entry name" value="Ribonuclease Inhibitor"/>
    <property type="match status" value="1"/>
</dbReference>
<evidence type="ECO:0000256" key="2">
    <source>
        <dbReference type="ARBA" id="ARBA00022737"/>
    </source>
</evidence>
<evidence type="ECO:0000256" key="1">
    <source>
        <dbReference type="ARBA" id="ARBA00022614"/>
    </source>
</evidence>
<gene>
    <name evidence="7" type="ORF">OTU49_003649</name>
</gene>
<dbReference type="InterPro" id="IPR003591">
    <property type="entry name" value="Leu-rich_rpt_typical-subtyp"/>
</dbReference>
<dbReference type="InterPro" id="IPR001611">
    <property type="entry name" value="Leu-rich_rpt"/>
</dbReference>
<keyword evidence="4" id="KW-0862">Zinc</keyword>
<dbReference type="Gene3D" id="3.30.40.10">
    <property type="entry name" value="Zinc/RING finger domain, C3HC4 (zinc finger)"/>
    <property type="match status" value="1"/>
</dbReference>
<dbReference type="Pfam" id="PF13855">
    <property type="entry name" value="LRR_8"/>
    <property type="match status" value="1"/>
</dbReference>
<evidence type="ECO:0000313" key="8">
    <source>
        <dbReference type="Proteomes" id="UP001445076"/>
    </source>
</evidence>
<keyword evidence="1" id="KW-0433">Leucine-rich repeat</keyword>
<dbReference type="AlphaFoldDB" id="A0AAW0XFI6"/>
<dbReference type="InterPro" id="IPR050216">
    <property type="entry name" value="LRR_domain-containing"/>
</dbReference>
<keyword evidence="3 5" id="KW-0863">Zinc-finger</keyword>
<sequence>MPFGCLFKRENAATMSDKERRAKLGLKVVMAQQNPEPVYDLTDCAMLELPPDTFIMCRLLQKTVLLLKDNSLTSLEKGGRLQELEGLEFLDLTNNKFSHLPESINKLKNLKVLKLNNNKLKSLPLSISELTKLSELYLSSNKFSKVPVSICALPKLQMLSLSGNNISVLPKEFCNLQSSLCKLEIDSDKLKSPPPAVVAEGTEAIMRYLCEEHGFTYDGISESKEDLTECASPHAYTTRIEPYEDDQVFLSYMCRKDEKVKAQLAVEEEFQAKEQQQLAHMLQDMSNNKQHLLEGISQTPVEAMEYERKKLKLMQEQYNIEESMRAEQAEQLEKYLASSSNKESLISELTTQQANLDLEVEGLVTAKEKERHNLLRDLASTEQETAAALQELVNSTASRRSEEFLCLLHDQEQEMQSLLSGIVEAASELRHSEVVAAMKSVLIEEAAAEQRRLAVQEEQGARVCALLEEADLVNSHLKGVLTSRLADQEEWASTLLKDEECQAAAFRLLLLKSDLHRNNILRQIGQIEYELARLSSLEVRKRKYGIKYGSSTMLEQRATLVGLLKSLLDEKNEREAQLMEWLAQLEDSRTPDVPEEEFWLVQYQRLLSLKPAGLAEAEAQLEPKVREVLCAANALDLTPVFAHNSITFSRLMDLTEEDASEMGIGPATYRSLQRALQNHLAASKLQDQIPSAPLEADLPFAPSAPEIDKREMPSMPAFEDGEAEASALPFDGQFVEAECVVCLNSACEVVFLPCGHVCSCAGCCTPLLICPMCRSPIISKILLTY</sequence>
<dbReference type="SUPFAM" id="SSF57850">
    <property type="entry name" value="RING/U-box"/>
    <property type="match status" value="1"/>
</dbReference>
<evidence type="ECO:0000259" key="6">
    <source>
        <dbReference type="PROSITE" id="PS50089"/>
    </source>
</evidence>
<name>A0AAW0XFI6_CHEQU</name>
<dbReference type="PROSITE" id="PS51450">
    <property type="entry name" value="LRR"/>
    <property type="match status" value="3"/>
</dbReference>
<dbReference type="CDD" id="cd16515">
    <property type="entry name" value="RING-HC_LRSAM1"/>
    <property type="match status" value="1"/>
</dbReference>
<dbReference type="Pfam" id="PF13920">
    <property type="entry name" value="zf-C3HC4_3"/>
    <property type="match status" value="1"/>
</dbReference>
<keyword evidence="3 5" id="KW-0479">Metal-binding</keyword>
<evidence type="ECO:0000256" key="3">
    <source>
        <dbReference type="ARBA" id="ARBA00022771"/>
    </source>
</evidence>
<dbReference type="InterPro" id="IPR001841">
    <property type="entry name" value="Znf_RING"/>
</dbReference>
<dbReference type="Pfam" id="PF00560">
    <property type="entry name" value="LRR_1"/>
    <property type="match status" value="1"/>
</dbReference>
<dbReference type="GO" id="GO:0008270">
    <property type="term" value="F:zinc ion binding"/>
    <property type="evidence" value="ECO:0007669"/>
    <property type="project" value="UniProtKB-KW"/>
</dbReference>
<dbReference type="InterPro" id="IPR032675">
    <property type="entry name" value="LRR_dom_sf"/>
</dbReference>
<evidence type="ECO:0000256" key="4">
    <source>
        <dbReference type="ARBA" id="ARBA00022833"/>
    </source>
</evidence>
<keyword evidence="8" id="KW-1185">Reference proteome</keyword>
<reference evidence="7 8" key="1">
    <citation type="journal article" date="2024" name="BMC Genomics">
        <title>Genome assembly of redclaw crayfish (Cherax quadricarinatus) provides insights into its immune adaptation and hypoxia tolerance.</title>
        <authorList>
            <person name="Liu Z."/>
            <person name="Zheng J."/>
            <person name="Li H."/>
            <person name="Fang K."/>
            <person name="Wang S."/>
            <person name="He J."/>
            <person name="Zhou D."/>
            <person name="Weng S."/>
            <person name="Chi M."/>
            <person name="Gu Z."/>
            <person name="He J."/>
            <person name="Li F."/>
            <person name="Wang M."/>
        </authorList>
    </citation>
    <scope>NUCLEOTIDE SEQUENCE [LARGE SCALE GENOMIC DNA]</scope>
    <source>
        <strain evidence="7">ZL_2023a</strain>
    </source>
</reference>
<dbReference type="EMBL" id="JARKIK010000038">
    <property type="protein sequence ID" value="KAK8738738.1"/>
    <property type="molecule type" value="Genomic_DNA"/>
</dbReference>
<dbReference type="PANTHER" id="PTHR48051:SF45">
    <property type="entry name" value="LEUCINE-RICH REPEAT PROTEIN SHOC-2-LIKE"/>
    <property type="match status" value="1"/>
</dbReference>